<feature type="region of interest" description="Disordered" evidence="2">
    <location>
        <begin position="1624"/>
        <end position="1653"/>
    </location>
</feature>
<dbReference type="InterPro" id="IPR012337">
    <property type="entry name" value="RNaseH-like_sf"/>
</dbReference>
<dbReference type="PROSITE" id="PS50878">
    <property type="entry name" value="RT_POL"/>
    <property type="match status" value="1"/>
</dbReference>
<dbReference type="Gene3D" id="3.60.10.10">
    <property type="entry name" value="Endonuclease/exonuclease/phosphatase"/>
    <property type="match status" value="1"/>
</dbReference>
<protein>
    <recommendedName>
        <fullName evidence="7">RNase H type-1 domain-containing protein</fullName>
    </recommendedName>
</protein>
<dbReference type="PROSITE" id="PS50879">
    <property type="entry name" value="RNASE_H_1"/>
    <property type="match status" value="1"/>
</dbReference>
<evidence type="ECO:0000256" key="1">
    <source>
        <dbReference type="SAM" id="Coils"/>
    </source>
</evidence>
<dbReference type="Pfam" id="PF00078">
    <property type="entry name" value="RVT_1"/>
    <property type="match status" value="1"/>
</dbReference>
<evidence type="ECO:0008006" key="7">
    <source>
        <dbReference type="Google" id="ProtNLM"/>
    </source>
</evidence>
<dbReference type="SUPFAM" id="SSF53098">
    <property type="entry name" value="Ribonuclease H-like"/>
    <property type="match status" value="1"/>
</dbReference>
<proteinExistence type="predicted"/>
<dbReference type="InterPro" id="IPR036397">
    <property type="entry name" value="RNaseH_sf"/>
</dbReference>
<dbReference type="InterPro" id="IPR000477">
    <property type="entry name" value="RT_dom"/>
</dbReference>
<dbReference type="STRING" id="5643.A0A060SDQ2"/>
<dbReference type="PANTHER" id="PTHR33481">
    <property type="entry name" value="REVERSE TRANSCRIPTASE"/>
    <property type="match status" value="1"/>
</dbReference>
<evidence type="ECO:0000259" key="4">
    <source>
        <dbReference type="PROSITE" id="PS50879"/>
    </source>
</evidence>
<evidence type="ECO:0000259" key="3">
    <source>
        <dbReference type="PROSITE" id="PS50878"/>
    </source>
</evidence>
<gene>
    <name evidence="5" type="ORF">BN946_scf184569.g76</name>
</gene>
<reference evidence="5" key="1">
    <citation type="submission" date="2014-01" db="EMBL/GenBank/DDBJ databases">
        <title>The genome of the white-rot fungus Pycnoporus cinnabarinus: a basidiomycete model with a versatile arsenal for lignocellulosic biomass breakdown.</title>
        <authorList>
            <person name="Levasseur A."/>
            <person name="Lomascolo A."/>
            <person name="Ruiz-Duenas F.J."/>
            <person name="Uzan E."/>
            <person name="Piumi F."/>
            <person name="Kues U."/>
            <person name="Ram A.F.J."/>
            <person name="Murat C."/>
            <person name="Haon M."/>
            <person name="Benoit I."/>
            <person name="Arfi Y."/>
            <person name="Chevret D."/>
            <person name="Drula E."/>
            <person name="Kwon M.J."/>
            <person name="Gouret P."/>
            <person name="Lesage-Meessen L."/>
            <person name="Lombard V."/>
            <person name="Mariette J."/>
            <person name="Noirot C."/>
            <person name="Park J."/>
            <person name="Patyshakuliyeva A."/>
            <person name="Wieneger R.A.B."/>
            <person name="Wosten H.A.B."/>
            <person name="Martin F."/>
            <person name="Coutinho P.M."/>
            <person name="de Vries R."/>
            <person name="Martinez A.T."/>
            <person name="Klopp C."/>
            <person name="Pontarotti P."/>
            <person name="Henrissat B."/>
            <person name="Record E."/>
        </authorList>
    </citation>
    <scope>NUCLEOTIDE SEQUENCE [LARGE SCALE GENOMIC DNA]</scope>
    <source>
        <strain evidence="5">BRFM137</strain>
    </source>
</reference>
<evidence type="ECO:0000313" key="5">
    <source>
        <dbReference type="EMBL" id="CDO70533.1"/>
    </source>
</evidence>
<dbReference type="InterPro" id="IPR036691">
    <property type="entry name" value="Endo/exonu/phosph_ase_sf"/>
</dbReference>
<dbReference type="Gene3D" id="3.30.420.10">
    <property type="entry name" value="Ribonuclease H-like superfamily/Ribonuclease H"/>
    <property type="match status" value="1"/>
</dbReference>
<dbReference type="Proteomes" id="UP000029665">
    <property type="component" value="Unassembled WGS sequence"/>
</dbReference>
<sequence length="1807" mass="201092">MATKTTRAGAAKNPAPTQEQLWSAAEEKVPSLGAAVDFLQKRRLIPEGAHALTSEALITGLLHLAYLRPAHEFAAEGLIALAYVARAVTAEEAQEAVSRAVLERAEDQLTLRLDEHASHVETRVADLTQGVERMRREMETTVAELRDACDSVQRAEETLREAREGLASAARSGPVLHAPGEPATTVSSLTIDSAPTRVRRAATLADLLQRQVLVRDATLQDDLGNRLTSEQVCARARAAIDEMARAGLTPPGDGTVEEARVLPHGDVVFTMASREMAHWLLKPTVAKPFARKMGMAAQVIERTYKLVAERVPVSFNPQDAATLRAVEEANGLRPHAITRADWIKPISRRHPAQRTAFIMLTVAGVEQANRAIRGLTVAGRKVLVRRDMEEPKRCARCQRYDGHYARECKAEQDICANCAGAHATARCDTRDDPRTYKCANCATHGHAAWDKNCPTLRAKTSGRIQRRADSGFRFFVTNAPETWVSEEEELARAPPPPTVWSQIQHHLEDADADPRNQQTQPRIESFFGDAMQSQHSFEPYLSFLGLTTATPHWRVVYPTPHGTGGVSRSRSLLLINRRLSTNAWNPIPIPHPDVTAVTIHAGDTTVHLFNLYVDGDHDTAIRAASRAGQRLVLGEAGEAHHHVWLGDFNRHHPAWDSPTNHHLFTTDSLERAEVLIEHLALFDLQQALPAGIPTLEATRTKNLTRPDNVFASPGLLARMRSCVVERAKRPTKTDHFPISTTFDIPTDAAPARPRRNFRAVDWEEFDGALAQRIEARAFPARIDSKAVFDTTLDHLMADLQATINEHVPEVASTPYTKRWWSKDLSRMRKEKERLGRLHYRHRADRAHPSHVEYRRYRNMYADHIQAAKNDYWKAWIDSVDGKTIWDANRFLKRGATDGGGARIPPIWVEEAGQRRTLNSNEEKGAEFHRTFFLPPSTSSVPSGPYPAPRFAFKPITNTQVRRAISALRAFKAPGPDSIPNEVYKHCADMLTPVLGTLFRATFVLHYYPDRWKLSDTVVLQKPGKADYTIAKAWRPIALLNCMSKILSRCVADVLVFEAEQRSLLANLQFGGRAGRTTSDSIHLVAKTVKDAWRRGNVASVVFLDIKSAFPAASPARLYHNLLSRGVPHEYVDWLKVKLDGRQTCLKFDDYVSDPFDILSGIDQGCPLSVILYAFYNSDLIDSADTTDGERAVGSMDDVALVVTGKTYAVCHDKVRRFMDRDGGALDWSRAHNSVFSLDKFGLINCKSQPKRIGLGPPLTLSDGTVVHPSDHHRFLGVLMDQGLRFKQHVASVYAKGSRLVAQVRRLATVRNGLALPIVRRLYLAVVIPSLMYAADTFLTPVRKLPGHTRAHGTVGHVRRLAVVQRQALLAMTGALRSAPTDALEAHAKVLPFDLLVDQVCHRAAVRLCTLPPSHPLALHIQRAGGRFVKAHRSALHELLDAYRPWLNYKDTERIAATRLHPRWRPLHRVHILEDREEAAADDLRWAQDGAYRVYTDGSDIEGGVGAAALLYAPGRAQPKVLQLYLGPSTHHTVYEAEIVATLLGVELLRRETHCTQQASIALDNMAAIQASELRTTGPARYLTDLFHAAVRNLKIDRPNLRLTLRWVPGHADVPGNEAADEAAKAAAAGDSSPVQQLPRPLRKTLPQSSSRLRQSFKKELEQRAALRGRASYRGTRMAEIDGSMPSKQFDSLTADIPRRHANLLVQFRTNHVPLQSYLHRFGRAPAAPCPPCQQEPETVPHYLFACPTYTLHRAVHFRTLGFSGRTLSTLLNSRDALRPLFAYVNATGRFRTVFGNLPDPCPDDDST</sequence>
<dbReference type="CDD" id="cd01650">
    <property type="entry name" value="RT_nLTR_like"/>
    <property type="match status" value="1"/>
</dbReference>
<dbReference type="Pfam" id="PF14529">
    <property type="entry name" value="Exo_endo_phos_2"/>
    <property type="match status" value="1"/>
</dbReference>
<dbReference type="InterPro" id="IPR002156">
    <property type="entry name" value="RNaseH_domain"/>
</dbReference>
<dbReference type="InterPro" id="IPR005135">
    <property type="entry name" value="Endo/exonuclease/phosphatase"/>
</dbReference>
<evidence type="ECO:0000256" key="2">
    <source>
        <dbReference type="SAM" id="MobiDB-lite"/>
    </source>
</evidence>
<name>A0A060SDQ2_PYCCI</name>
<feature type="domain" description="Reverse transcriptase" evidence="3">
    <location>
        <begin position="1000"/>
        <end position="1279"/>
    </location>
</feature>
<keyword evidence="1" id="KW-0175">Coiled coil</keyword>
<keyword evidence="6" id="KW-1185">Reference proteome</keyword>
<feature type="coiled-coil region" evidence="1">
    <location>
        <begin position="135"/>
        <end position="172"/>
    </location>
</feature>
<dbReference type="OrthoDB" id="3044497at2759"/>
<feature type="domain" description="RNase H type-1" evidence="4">
    <location>
        <begin position="1487"/>
        <end position="1628"/>
    </location>
</feature>
<organism evidence="5 6">
    <name type="scientific">Pycnoporus cinnabarinus</name>
    <name type="common">Cinnabar-red polypore</name>
    <name type="synonym">Trametes cinnabarina</name>
    <dbReference type="NCBI Taxonomy" id="5643"/>
    <lineage>
        <taxon>Eukaryota</taxon>
        <taxon>Fungi</taxon>
        <taxon>Dikarya</taxon>
        <taxon>Basidiomycota</taxon>
        <taxon>Agaricomycotina</taxon>
        <taxon>Agaricomycetes</taxon>
        <taxon>Polyporales</taxon>
        <taxon>Polyporaceae</taxon>
        <taxon>Trametes</taxon>
    </lineage>
</organism>
<dbReference type="SUPFAM" id="SSF56219">
    <property type="entry name" value="DNase I-like"/>
    <property type="match status" value="1"/>
</dbReference>
<dbReference type="OMA" id="ANIRCTR"/>
<evidence type="ECO:0000313" key="6">
    <source>
        <dbReference type="Proteomes" id="UP000029665"/>
    </source>
</evidence>
<dbReference type="CDD" id="cd09276">
    <property type="entry name" value="Rnase_HI_RT_non_LTR"/>
    <property type="match status" value="1"/>
</dbReference>
<accession>A0A060SDQ2</accession>
<dbReference type="PANTHER" id="PTHR33481:SF1">
    <property type="entry name" value="ENDONUCLEASE_EXONUCLEASE_PHOSPHATASE DOMAIN-CONTAINING PROTEIN-RELATED"/>
    <property type="match status" value="1"/>
</dbReference>
<dbReference type="GO" id="GO:0003676">
    <property type="term" value="F:nucleic acid binding"/>
    <property type="evidence" value="ECO:0007669"/>
    <property type="project" value="InterPro"/>
</dbReference>
<dbReference type="Pfam" id="PF00075">
    <property type="entry name" value="RNase_H"/>
    <property type="match status" value="1"/>
</dbReference>
<dbReference type="GO" id="GO:0004523">
    <property type="term" value="F:RNA-DNA hybrid ribonuclease activity"/>
    <property type="evidence" value="ECO:0007669"/>
    <property type="project" value="InterPro"/>
</dbReference>
<dbReference type="HOGENOM" id="CLU_000680_23_3_1"/>
<comment type="caution">
    <text evidence="5">The sequence shown here is derived from an EMBL/GenBank/DDBJ whole genome shotgun (WGS) entry which is preliminary data.</text>
</comment>
<dbReference type="EMBL" id="CCBP010000083">
    <property type="protein sequence ID" value="CDO70533.1"/>
    <property type="molecule type" value="Genomic_DNA"/>
</dbReference>